<evidence type="ECO:0000256" key="4">
    <source>
        <dbReference type="ARBA" id="ARBA00022679"/>
    </source>
</evidence>
<dbReference type="PANTHER" id="PTHR37316">
    <property type="entry name" value="TEICHOIC ACID GLYCEROL-PHOSPHATE PRIMASE"/>
    <property type="match status" value="1"/>
</dbReference>
<evidence type="ECO:0000256" key="2">
    <source>
        <dbReference type="ARBA" id="ARBA00010488"/>
    </source>
</evidence>
<comment type="similarity">
    <text evidence="2">Belongs to the CDP-glycerol glycerophosphotransferase family.</text>
</comment>
<evidence type="ECO:0000313" key="8">
    <source>
        <dbReference type="EMBL" id="SDZ88896.1"/>
    </source>
</evidence>
<keyword evidence="7" id="KW-1133">Transmembrane helix</keyword>
<keyword evidence="3" id="KW-1003">Cell membrane</keyword>
<keyword evidence="7" id="KW-0812">Transmembrane</keyword>
<organism evidence="8 9">
    <name type="scientific">Selenomonas ruminantium</name>
    <dbReference type="NCBI Taxonomy" id="971"/>
    <lineage>
        <taxon>Bacteria</taxon>
        <taxon>Bacillati</taxon>
        <taxon>Bacillota</taxon>
        <taxon>Negativicutes</taxon>
        <taxon>Selenomonadales</taxon>
        <taxon>Selenomonadaceae</taxon>
        <taxon>Selenomonas</taxon>
    </lineage>
</organism>
<protein>
    <submittedName>
        <fullName evidence="8">CDP-glycerol glycerophosphotransferase</fullName>
    </submittedName>
</protein>
<keyword evidence="6 7" id="KW-0472">Membrane</keyword>
<dbReference type="Gene3D" id="3.40.50.11820">
    <property type="match status" value="1"/>
</dbReference>
<accession>A0A1H3WP34</accession>
<feature type="transmembrane region" description="Helical" evidence="7">
    <location>
        <begin position="12"/>
        <end position="33"/>
    </location>
</feature>
<evidence type="ECO:0000256" key="6">
    <source>
        <dbReference type="ARBA" id="ARBA00023136"/>
    </source>
</evidence>
<dbReference type="AlphaFoldDB" id="A0A1H3WP34"/>
<evidence type="ECO:0000256" key="1">
    <source>
        <dbReference type="ARBA" id="ARBA00004202"/>
    </source>
</evidence>
<evidence type="ECO:0000256" key="3">
    <source>
        <dbReference type="ARBA" id="ARBA00022475"/>
    </source>
</evidence>
<keyword evidence="5" id="KW-0777">Teichoic acid biosynthesis</keyword>
<dbReference type="InterPro" id="IPR043148">
    <property type="entry name" value="TagF_C"/>
</dbReference>
<evidence type="ECO:0000313" key="9">
    <source>
        <dbReference type="Proteomes" id="UP000183469"/>
    </source>
</evidence>
<name>A0A1H3WP34_SELRU</name>
<dbReference type="InterPro" id="IPR051612">
    <property type="entry name" value="Teichoic_Acid_Biosynth"/>
</dbReference>
<evidence type="ECO:0000256" key="7">
    <source>
        <dbReference type="SAM" id="Phobius"/>
    </source>
</evidence>
<gene>
    <name evidence="8" type="ORF">SAMN05660648_01074</name>
</gene>
<dbReference type="GO" id="GO:0019350">
    <property type="term" value="P:teichoic acid biosynthetic process"/>
    <property type="evidence" value="ECO:0007669"/>
    <property type="project" value="UniProtKB-KW"/>
</dbReference>
<reference evidence="8 9" key="1">
    <citation type="submission" date="2016-10" db="EMBL/GenBank/DDBJ databases">
        <authorList>
            <person name="de Groot N.N."/>
        </authorList>
    </citation>
    <scope>NUCLEOTIDE SEQUENCE [LARGE SCALE GENOMIC DNA]</scope>
    <source>
        <strain evidence="8 9">DSM 2872</strain>
    </source>
</reference>
<dbReference type="Pfam" id="PF04464">
    <property type="entry name" value="Glyphos_transf"/>
    <property type="match status" value="1"/>
</dbReference>
<dbReference type="PANTHER" id="PTHR37316:SF3">
    <property type="entry name" value="TEICHOIC ACID GLYCEROL-PHOSPHATE TRANSFERASE"/>
    <property type="match status" value="1"/>
</dbReference>
<sequence length="379" mass="45458">MHRIKEFVKRHKWVYTLYFYIMSFMVNFMKFFLKTDEKLILFVSYGGRHYSDSPRVIYEAMLRDDRFKGYRLVWAFVHPNKYDVSNKVRIDSIDYFKTALKARCWITNVMVERALAFKGINTYYFFTTHGILVKCGEPNSKNQLFASKIGFQYDCCLSQSEYEKNIEMKMFGLTQDKIKVVGYPKDDILVNHTIEYRNELRKKFNIPDGKKAILYAPTFREDLDLRESFEMHISEWEKELSEEYVLIYRAHPVVSFKEKENSEFFCDESAYECVEDLMIASDLLVSDYSGVIFDYCIMHKPIYLWTYDYDEYQKRRGLYFDIRQELPSSYSEQEIIQMIKKHDWSRSPQPVVEFQKKYETVFGEGTKNSLNLIYDNIAK</sequence>
<dbReference type="InterPro" id="IPR043149">
    <property type="entry name" value="TagF_N"/>
</dbReference>
<dbReference type="GO" id="GO:0005886">
    <property type="term" value="C:plasma membrane"/>
    <property type="evidence" value="ECO:0007669"/>
    <property type="project" value="UniProtKB-SubCell"/>
</dbReference>
<dbReference type="SUPFAM" id="SSF53756">
    <property type="entry name" value="UDP-Glycosyltransferase/glycogen phosphorylase"/>
    <property type="match status" value="1"/>
</dbReference>
<dbReference type="EMBL" id="FNQG01000004">
    <property type="protein sequence ID" value="SDZ88896.1"/>
    <property type="molecule type" value="Genomic_DNA"/>
</dbReference>
<dbReference type="RefSeq" id="WP_074671442.1">
    <property type="nucleotide sequence ID" value="NZ_FNQG01000004.1"/>
</dbReference>
<proteinExistence type="inferred from homology"/>
<dbReference type="Gene3D" id="3.40.50.12580">
    <property type="match status" value="1"/>
</dbReference>
<dbReference type="GO" id="GO:0047355">
    <property type="term" value="F:CDP-glycerol glycerophosphotransferase activity"/>
    <property type="evidence" value="ECO:0007669"/>
    <property type="project" value="InterPro"/>
</dbReference>
<keyword evidence="4 8" id="KW-0808">Transferase</keyword>
<evidence type="ECO:0000256" key="5">
    <source>
        <dbReference type="ARBA" id="ARBA00022944"/>
    </source>
</evidence>
<dbReference type="Proteomes" id="UP000183469">
    <property type="component" value="Unassembled WGS sequence"/>
</dbReference>
<comment type="subcellular location">
    <subcellularLocation>
        <location evidence="1">Cell membrane</location>
        <topology evidence="1">Peripheral membrane protein</topology>
    </subcellularLocation>
</comment>
<dbReference type="InterPro" id="IPR007554">
    <property type="entry name" value="Glycerophosphate_synth"/>
</dbReference>